<dbReference type="InterPro" id="IPR050466">
    <property type="entry name" value="Carboxylest/Gibb_receptor"/>
</dbReference>
<dbReference type="STRING" id="4540.A0A3L6TCE0"/>
<dbReference type="Proteomes" id="UP000275267">
    <property type="component" value="Unassembled WGS sequence"/>
</dbReference>
<dbReference type="InterPro" id="IPR029058">
    <property type="entry name" value="AB_hydrolase_fold"/>
</dbReference>
<gene>
    <name evidence="1" type="ORF">C2845_PM03G18790</name>
</gene>
<dbReference type="PANTHER" id="PTHR23024">
    <property type="entry name" value="ARYLACETAMIDE DEACETYLASE"/>
    <property type="match status" value="1"/>
</dbReference>
<organism evidence="1 2">
    <name type="scientific">Panicum miliaceum</name>
    <name type="common">Proso millet</name>
    <name type="synonym">Broomcorn millet</name>
    <dbReference type="NCBI Taxonomy" id="4540"/>
    <lineage>
        <taxon>Eukaryota</taxon>
        <taxon>Viridiplantae</taxon>
        <taxon>Streptophyta</taxon>
        <taxon>Embryophyta</taxon>
        <taxon>Tracheophyta</taxon>
        <taxon>Spermatophyta</taxon>
        <taxon>Magnoliopsida</taxon>
        <taxon>Liliopsida</taxon>
        <taxon>Poales</taxon>
        <taxon>Poaceae</taxon>
        <taxon>PACMAD clade</taxon>
        <taxon>Panicoideae</taxon>
        <taxon>Panicodae</taxon>
        <taxon>Paniceae</taxon>
        <taxon>Panicinae</taxon>
        <taxon>Panicum</taxon>
        <taxon>Panicum sect. Panicum</taxon>
    </lineage>
</organism>
<keyword evidence="2" id="KW-1185">Reference proteome</keyword>
<dbReference type="AlphaFoldDB" id="A0A3L6TCE0"/>
<evidence type="ECO:0000313" key="2">
    <source>
        <dbReference type="Proteomes" id="UP000275267"/>
    </source>
</evidence>
<protein>
    <submittedName>
        <fullName evidence="1">Carboxylesterase 13</fullName>
    </submittedName>
</protein>
<comment type="caution">
    <text evidence="1">The sequence shown here is derived from an EMBL/GenBank/DDBJ whole genome shotgun (WGS) entry which is preliminary data.</text>
</comment>
<dbReference type="PANTHER" id="PTHR23024:SF563">
    <property type="entry name" value="OS09G0435700 PROTEIN"/>
    <property type="match status" value="1"/>
</dbReference>
<dbReference type="EMBL" id="PQIB02000002">
    <property type="protein sequence ID" value="RLN34730.1"/>
    <property type="molecule type" value="Genomic_DNA"/>
</dbReference>
<sequence>MHANKNFVDVVAEVDSDFSPFLKRYKDGRIERLLRSPLVEAAENPTANRGVATRDVVIDHGTSVSPRLFLPSRAAMAAGSRRFLLIVYIHGGSFCTESAFCQTYHHYATSLAASAGTLVVSME</sequence>
<name>A0A3L6TCE0_PANMI</name>
<dbReference type="SUPFAM" id="SSF53474">
    <property type="entry name" value="alpha/beta-Hydrolases"/>
    <property type="match status" value="1"/>
</dbReference>
<evidence type="ECO:0000313" key="1">
    <source>
        <dbReference type="EMBL" id="RLN34730.1"/>
    </source>
</evidence>
<reference evidence="2" key="1">
    <citation type="journal article" date="2019" name="Nat. Commun.">
        <title>The genome of broomcorn millet.</title>
        <authorList>
            <person name="Zou C."/>
            <person name="Miki D."/>
            <person name="Li D."/>
            <person name="Tang Q."/>
            <person name="Xiao L."/>
            <person name="Rajput S."/>
            <person name="Deng P."/>
            <person name="Jia W."/>
            <person name="Huang R."/>
            <person name="Zhang M."/>
            <person name="Sun Y."/>
            <person name="Hu J."/>
            <person name="Fu X."/>
            <person name="Schnable P.S."/>
            <person name="Li F."/>
            <person name="Zhang H."/>
            <person name="Feng B."/>
            <person name="Zhu X."/>
            <person name="Liu R."/>
            <person name="Schnable J.C."/>
            <person name="Zhu J.-K."/>
            <person name="Zhang H."/>
        </authorList>
    </citation>
    <scope>NUCLEOTIDE SEQUENCE [LARGE SCALE GENOMIC DNA]</scope>
</reference>
<dbReference type="OrthoDB" id="689897at2759"/>
<dbReference type="Gene3D" id="3.40.50.1820">
    <property type="entry name" value="alpha/beta hydrolase"/>
    <property type="match status" value="1"/>
</dbReference>
<proteinExistence type="predicted"/>
<accession>A0A3L6TCE0</accession>